<reference evidence="6 7" key="1">
    <citation type="submission" date="2020-08" db="EMBL/GenBank/DDBJ databases">
        <title>Genomic Encyclopedia of Type Strains, Phase IV (KMG-V): Genome sequencing to study the core and pangenomes of soil and plant-associated prokaryotes.</title>
        <authorList>
            <person name="Whitman W."/>
        </authorList>
    </citation>
    <scope>NUCLEOTIDE SEQUENCE [LARGE SCALE GENOMIC DNA]</scope>
    <source>
        <strain evidence="6 7">SEMIA 492</strain>
    </source>
</reference>
<keyword evidence="7" id="KW-1185">Reference proteome</keyword>
<accession>A0A7W7EHT3</accession>
<dbReference type="InterPro" id="IPR029052">
    <property type="entry name" value="Metallo-depent_PP-like"/>
</dbReference>
<dbReference type="InterPro" id="IPR004843">
    <property type="entry name" value="Calcineurin-like_PHP"/>
</dbReference>
<evidence type="ECO:0000256" key="2">
    <source>
        <dbReference type="ARBA" id="ARBA00022801"/>
    </source>
</evidence>
<dbReference type="EMBL" id="JACIIG010000001">
    <property type="protein sequence ID" value="MBB4566010.1"/>
    <property type="molecule type" value="Genomic_DNA"/>
</dbReference>
<dbReference type="GO" id="GO:0046872">
    <property type="term" value="F:metal ion binding"/>
    <property type="evidence" value="ECO:0007669"/>
    <property type="project" value="UniProtKB-KW"/>
</dbReference>
<evidence type="ECO:0000313" key="7">
    <source>
        <dbReference type="Proteomes" id="UP000543836"/>
    </source>
</evidence>
<comment type="similarity">
    <text evidence="4">Belongs to the cyclic nucleotide phosphodiesterase class-III family.</text>
</comment>
<organism evidence="6 7">
    <name type="scientific">Rhizobium leucaenae</name>
    <dbReference type="NCBI Taxonomy" id="29450"/>
    <lineage>
        <taxon>Bacteria</taxon>
        <taxon>Pseudomonadati</taxon>
        <taxon>Pseudomonadota</taxon>
        <taxon>Alphaproteobacteria</taxon>
        <taxon>Hyphomicrobiales</taxon>
        <taxon>Rhizobiaceae</taxon>
        <taxon>Rhizobium/Agrobacterium group</taxon>
        <taxon>Rhizobium</taxon>
    </lineage>
</organism>
<keyword evidence="1" id="KW-0479">Metal-binding</keyword>
<protein>
    <submittedName>
        <fullName evidence="6">3',5'-cyclic AMP phosphodiesterase CpdA</fullName>
    </submittedName>
</protein>
<evidence type="ECO:0000313" key="6">
    <source>
        <dbReference type="EMBL" id="MBB4566010.1"/>
    </source>
</evidence>
<comment type="caution">
    <text evidence="6">The sequence shown here is derived from an EMBL/GenBank/DDBJ whole genome shotgun (WGS) entry which is preliminary data.</text>
</comment>
<keyword evidence="2" id="KW-0378">Hydrolase</keyword>
<dbReference type="Proteomes" id="UP000543836">
    <property type="component" value="Unassembled WGS sequence"/>
</dbReference>
<evidence type="ECO:0000259" key="5">
    <source>
        <dbReference type="Pfam" id="PF00149"/>
    </source>
</evidence>
<dbReference type="InterPro" id="IPR050884">
    <property type="entry name" value="CNP_phosphodiesterase-III"/>
</dbReference>
<keyword evidence="3" id="KW-0408">Iron</keyword>
<feature type="domain" description="Calcineurin-like phosphoesterase" evidence="5">
    <location>
        <begin position="7"/>
        <end position="233"/>
    </location>
</feature>
<evidence type="ECO:0000256" key="1">
    <source>
        <dbReference type="ARBA" id="ARBA00022723"/>
    </source>
</evidence>
<evidence type="ECO:0000256" key="4">
    <source>
        <dbReference type="ARBA" id="ARBA00025742"/>
    </source>
</evidence>
<dbReference type="PANTHER" id="PTHR42988:SF2">
    <property type="entry name" value="CYCLIC NUCLEOTIDE PHOSPHODIESTERASE CBUA0032-RELATED"/>
    <property type="match status" value="1"/>
</dbReference>
<gene>
    <name evidence="6" type="ORF">GGE60_000098</name>
</gene>
<evidence type="ECO:0000256" key="3">
    <source>
        <dbReference type="ARBA" id="ARBA00023004"/>
    </source>
</evidence>
<dbReference type="Gene3D" id="3.60.21.10">
    <property type="match status" value="1"/>
</dbReference>
<dbReference type="SUPFAM" id="SSF56300">
    <property type="entry name" value="Metallo-dependent phosphatases"/>
    <property type="match status" value="1"/>
</dbReference>
<dbReference type="GO" id="GO:0016787">
    <property type="term" value="F:hydrolase activity"/>
    <property type="evidence" value="ECO:0007669"/>
    <property type="project" value="UniProtKB-KW"/>
</dbReference>
<proteinExistence type="inferred from homology"/>
<sequence>MSHLMFKLAHISDVHLGPLPRLSIRELASKRITGFVNWHRNRRKHLFGGTLDLLLDDIKSKQADHLAVTGDLVNLASGIEIRTAAEWLKTLGDPAFTSVVPGNHDAYVPGSYEKAMRAWYPYVQGDHAPAEWPEDRRIFPYLRIRDRVALIGCSTAVATPPFAASGFYSARQARETVNMLRAAGAAGLFRVVMIHHPPIRGATSFYKRMIGIRRFAAVVSTGGAELVLHGHTHLNTLHWLRGQTGPVPVIGIASASQGPGGLKPPAAYNLFTIDGNPGAWELKAERFSVNARGDDVEDQGVDILV</sequence>
<dbReference type="CDD" id="cd00838">
    <property type="entry name" value="MPP_superfamily"/>
    <property type="match status" value="1"/>
</dbReference>
<dbReference type="AlphaFoldDB" id="A0A7W7EHT3"/>
<name>A0A7W7EHT3_9HYPH</name>
<dbReference type="Pfam" id="PF00149">
    <property type="entry name" value="Metallophos"/>
    <property type="match status" value="1"/>
</dbReference>
<dbReference type="PANTHER" id="PTHR42988">
    <property type="entry name" value="PHOSPHOHYDROLASE"/>
    <property type="match status" value="1"/>
</dbReference>